<gene>
    <name evidence="1" type="ORF">KSP40_PGU019294</name>
</gene>
<comment type="caution">
    <text evidence="1">The sequence shown here is derived from an EMBL/GenBank/DDBJ whole genome shotgun (WGS) entry which is preliminary data.</text>
</comment>
<protein>
    <submittedName>
        <fullName evidence="1">Uncharacterized protein</fullName>
    </submittedName>
</protein>
<evidence type="ECO:0000313" key="2">
    <source>
        <dbReference type="Proteomes" id="UP001412067"/>
    </source>
</evidence>
<organism evidence="1 2">
    <name type="scientific">Platanthera guangdongensis</name>
    <dbReference type="NCBI Taxonomy" id="2320717"/>
    <lineage>
        <taxon>Eukaryota</taxon>
        <taxon>Viridiplantae</taxon>
        <taxon>Streptophyta</taxon>
        <taxon>Embryophyta</taxon>
        <taxon>Tracheophyta</taxon>
        <taxon>Spermatophyta</taxon>
        <taxon>Magnoliopsida</taxon>
        <taxon>Liliopsida</taxon>
        <taxon>Asparagales</taxon>
        <taxon>Orchidaceae</taxon>
        <taxon>Orchidoideae</taxon>
        <taxon>Orchideae</taxon>
        <taxon>Orchidinae</taxon>
        <taxon>Platanthera</taxon>
    </lineage>
</organism>
<dbReference type="Proteomes" id="UP001412067">
    <property type="component" value="Unassembled WGS sequence"/>
</dbReference>
<name>A0ABR2M1Y5_9ASPA</name>
<proteinExistence type="predicted"/>
<dbReference type="EMBL" id="JBBWWR010000012">
    <property type="protein sequence ID" value="KAK8958080.1"/>
    <property type="molecule type" value="Genomic_DNA"/>
</dbReference>
<accession>A0ABR2M1Y5</accession>
<reference evidence="1 2" key="1">
    <citation type="journal article" date="2022" name="Nat. Plants">
        <title>Genomes of leafy and leafless Platanthera orchids illuminate the evolution of mycoheterotrophy.</title>
        <authorList>
            <person name="Li M.H."/>
            <person name="Liu K.W."/>
            <person name="Li Z."/>
            <person name="Lu H.C."/>
            <person name="Ye Q.L."/>
            <person name="Zhang D."/>
            <person name="Wang J.Y."/>
            <person name="Li Y.F."/>
            <person name="Zhong Z.M."/>
            <person name="Liu X."/>
            <person name="Yu X."/>
            <person name="Liu D.K."/>
            <person name="Tu X.D."/>
            <person name="Liu B."/>
            <person name="Hao Y."/>
            <person name="Liao X.Y."/>
            <person name="Jiang Y.T."/>
            <person name="Sun W.H."/>
            <person name="Chen J."/>
            <person name="Chen Y.Q."/>
            <person name="Ai Y."/>
            <person name="Zhai J.W."/>
            <person name="Wu S.S."/>
            <person name="Zhou Z."/>
            <person name="Hsiao Y.Y."/>
            <person name="Wu W.L."/>
            <person name="Chen Y.Y."/>
            <person name="Lin Y.F."/>
            <person name="Hsu J.L."/>
            <person name="Li C.Y."/>
            <person name="Wang Z.W."/>
            <person name="Zhao X."/>
            <person name="Zhong W.Y."/>
            <person name="Ma X.K."/>
            <person name="Ma L."/>
            <person name="Huang J."/>
            <person name="Chen G.Z."/>
            <person name="Huang M.Z."/>
            <person name="Huang L."/>
            <person name="Peng D.H."/>
            <person name="Luo Y.B."/>
            <person name="Zou S.Q."/>
            <person name="Chen S.P."/>
            <person name="Lan S."/>
            <person name="Tsai W.C."/>
            <person name="Van de Peer Y."/>
            <person name="Liu Z.J."/>
        </authorList>
    </citation>
    <scope>NUCLEOTIDE SEQUENCE [LARGE SCALE GENOMIC DNA]</scope>
    <source>
        <strain evidence="1">Lor288</strain>
    </source>
</reference>
<evidence type="ECO:0000313" key="1">
    <source>
        <dbReference type="EMBL" id="KAK8958080.1"/>
    </source>
</evidence>
<sequence>MGVGVFMMSGSRLEWTMVGSRPWVQRRWAENISFLQRGEDDVISFLSLVISALYD</sequence>
<keyword evidence="2" id="KW-1185">Reference proteome</keyword>